<gene>
    <name evidence="1" type="ORF">SCLTRI_LOCUS1786</name>
</gene>
<evidence type="ECO:0000313" key="1">
    <source>
        <dbReference type="EMBL" id="CAD6441993.1"/>
    </source>
</evidence>
<evidence type="ECO:0000313" key="2">
    <source>
        <dbReference type="Proteomes" id="UP000624404"/>
    </source>
</evidence>
<protein>
    <submittedName>
        <fullName evidence="1">A321f2d4-82d7-40d5-8e15-874c7bcb2090-CDS</fullName>
    </submittedName>
</protein>
<dbReference type="EMBL" id="CAJHIA010000007">
    <property type="protein sequence ID" value="CAD6441993.1"/>
    <property type="molecule type" value="Genomic_DNA"/>
</dbReference>
<keyword evidence="2" id="KW-1185">Reference proteome</keyword>
<dbReference type="Proteomes" id="UP000624404">
    <property type="component" value="Unassembled WGS sequence"/>
</dbReference>
<accession>A0A8H2VPK7</accession>
<dbReference type="AlphaFoldDB" id="A0A8H2VPK7"/>
<sequence>MLLFVCSFIHTCHLQLGKQRSHLHDFSLFSKKTSLPASTVPQGVDKIFETLRWYFRHPESATCRTHYSQSIPSSGPMQCHLHLRLLGAAQKCLKMGLLYTSAHHFKISLPRAEACLRLKSLAQFAFYAISTSLTPKLH</sequence>
<reference evidence="1" key="1">
    <citation type="submission" date="2020-10" db="EMBL/GenBank/DDBJ databases">
        <authorList>
            <person name="Kusch S."/>
        </authorList>
    </citation>
    <scope>NUCLEOTIDE SEQUENCE</scope>
    <source>
        <strain evidence="1">SwB9</strain>
    </source>
</reference>
<organism evidence="1 2">
    <name type="scientific">Sclerotinia trifoliorum</name>
    <dbReference type="NCBI Taxonomy" id="28548"/>
    <lineage>
        <taxon>Eukaryota</taxon>
        <taxon>Fungi</taxon>
        <taxon>Dikarya</taxon>
        <taxon>Ascomycota</taxon>
        <taxon>Pezizomycotina</taxon>
        <taxon>Leotiomycetes</taxon>
        <taxon>Helotiales</taxon>
        <taxon>Sclerotiniaceae</taxon>
        <taxon>Sclerotinia</taxon>
    </lineage>
</organism>
<proteinExistence type="predicted"/>
<comment type="caution">
    <text evidence="1">The sequence shown here is derived from an EMBL/GenBank/DDBJ whole genome shotgun (WGS) entry which is preliminary data.</text>
</comment>
<name>A0A8H2VPK7_9HELO</name>